<protein>
    <submittedName>
        <fullName evidence="8">T-box transcription factor T-like</fullName>
    </submittedName>
</protein>
<dbReference type="PRINTS" id="PR00938">
    <property type="entry name" value="BRACHYURY"/>
</dbReference>
<dbReference type="PROSITE" id="PS50252">
    <property type="entry name" value="TBOX_3"/>
    <property type="match status" value="1"/>
</dbReference>
<keyword evidence="7" id="KW-1185">Reference proteome</keyword>
<dbReference type="GO" id="GO:0000981">
    <property type="term" value="F:DNA-binding transcription factor activity, RNA polymerase II-specific"/>
    <property type="evidence" value="ECO:0007669"/>
    <property type="project" value="TreeGrafter"/>
</dbReference>
<organism evidence="7 8">
    <name type="scientific">Octopus sinensis</name>
    <name type="common">East Asian common octopus</name>
    <dbReference type="NCBI Taxonomy" id="2607531"/>
    <lineage>
        <taxon>Eukaryota</taxon>
        <taxon>Metazoa</taxon>
        <taxon>Spiralia</taxon>
        <taxon>Lophotrochozoa</taxon>
        <taxon>Mollusca</taxon>
        <taxon>Cephalopoda</taxon>
        <taxon>Coleoidea</taxon>
        <taxon>Octopodiformes</taxon>
        <taxon>Octopoda</taxon>
        <taxon>Incirrata</taxon>
        <taxon>Octopodidae</taxon>
        <taxon>Octopus</taxon>
    </lineage>
</organism>
<evidence type="ECO:0000256" key="3">
    <source>
        <dbReference type="ARBA" id="ARBA00023163"/>
    </source>
</evidence>
<dbReference type="PANTHER" id="PTHR11267:SF106">
    <property type="entry name" value="T-RELATED PROTEIN"/>
    <property type="match status" value="1"/>
</dbReference>
<dbReference type="PRINTS" id="PR00937">
    <property type="entry name" value="TBOX"/>
</dbReference>
<evidence type="ECO:0000259" key="6">
    <source>
        <dbReference type="PROSITE" id="PS50252"/>
    </source>
</evidence>
<dbReference type="GO" id="GO:0045893">
    <property type="term" value="P:positive regulation of DNA-templated transcription"/>
    <property type="evidence" value="ECO:0007669"/>
    <property type="project" value="InterPro"/>
</dbReference>
<dbReference type="SUPFAM" id="SSF49417">
    <property type="entry name" value="p53-like transcription factors"/>
    <property type="match status" value="1"/>
</dbReference>
<comment type="subcellular location">
    <subcellularLocation>
        <location evidence="5">Nucleus</location>
    </subcellularLocation>
</comment>
<feature type="domain" description="T-box" evidence="6">
    <location>
        <begin position="45"/>
        <end position="199"/>
    </location>
</feature>
<keyword evidence="2 5" id="KW-0238">DNA-binding</keyword>
<name>A0A6P7U9E9_9MOLL</name>
<gene>
    <name evidence="8" type="primary">LOC115232307</name>
</gene>
<dbReference type="InterPro" id="IPR008967">
    <property type="entry name" value="p53-like_TF_DNA-bd_sf"/>
</dbReference>
<keyword evidence="3" id="KW-0804">Transcription</keyword>
<evidence type="ECO:0000313" key="8">
    <source>
        <dbReference type="RefSeq" id="XP_029657987.2"/>
    </source>
</evidence>
<evidence type="ECO:0000313" key="7">
    <source>
        <dbReference type="Proteomes" id="UP000515154"/>
    </source>
</evidence>
<evidence type="ECO:0000256" key="4">
    <source>
        <dbReference type="ARBA" id="ARBA00023242"/>
    </source>
</evidence>
<dbReference type="InterPro" id="IPR036960">
    <property type="entry name" value="T-box_sf"/>
</dbReference>
<dbReference type="CDD" id="cd20192">
    <property type="entry name" value="T-box_TBXT_TBX19-like"/>
    <property type="match status" value="1"/>
</dbReference>
<reference evidence="8" key="1">
    <citation type="submission" date="2025-08" db="UniProtKB">
        <authorList>
            <consortium name="RefSeq"/>
        </authorList>
    </citation>
    <scope>IDENTIFICATION</scope>
</reference>
<dbReference type="SMART" id="SM00425">
    <property type="entry name" value="TBOX"/>
    <property type="match status" value="1"/>
</dbReference>
<dbReference type="InterPro" id="IPR046360">
    <property type="entry name" value="T-box_DNA-bd"/>
</dbReference>
<proteinExistence type="predicted"/>
<accession>A0A6P7U9E9</accession>
<dbReference type="AlphaFoldDB" id="A0A6P7U9E9"/>
<keyword evidence="1" id="KW-0805">Transcription regulation</keyword>
<dbReference type="GO" id="GO:0001708">
    <property type="term" value="P:cell fate specification"/>
    <property type="evidence" value="ECO:0007669"/>
    <property type="project" value="TreeGrafter"/>
</dbReference>
<dbReference type="PANTHER" id="PTHR11267">
    <property type="entry name" value="T-BOX PROTEIN-RELATED"/>
    <property type="match status" value="1"/>
</dbReference>
<dbReference type="Pfam" id="PF00907">
    <property type="entry name" value="T-box"/>
    <property type="match status" value="1"/>
</dbReference>
<comment type="caution">
    <text evidence="5">Lacks conserved residue(s) required for the propagation of feature annotation.</text>
</comment>
<dbReference type="InterPro" id="IPR001699">
    <property type="entry name" value="TF_T-box"/>
</dbReference>
<dbReference type="GO" id="GO:0005634">
    <property type="term" value="C:nucleus"/>
    <property type="evidence" value="ECO:0007669"/>
    <property type="project" value="UniProtKB-SubCell"/>
</dbReference>
<dbReference type="KEGG" id="osn:115232307"/>
<sequence>MVFSCSFISEICVLSTFLQNSENTDIQKWLQNLKAYFFFVFFSFSGRRMFPVFKVSITGLDPNAMYTLLLDFAQVDNHRWKYVNGEWVAGGKAEPAAPNSVYIHPDSPNFGAHWMREPTSFSKVKLTNKLNGGGQIMLNSLHKYEPRLHIVKVSCRSDRKSVMTYSFVETQFIAVTAYQNEEITSLKIKHNPFAKAFLDAKER</sequence>
<evidence type="ECO:0000256" key="2">
    <source>
        <dbReference type="ARBA" id="ARBA00023125"/>
    </source>
</evidence>
<evidence type="ECO:0000256" key="1">
    <source>
        <dbReference type="ARBA" id="ARBA00023015"/>
    </source>
</evidence>
<evidence type="ECO:0000256" key="5">
    <source>
        <dbReference type="PROSITE-ProRule" id="PRU00201"/>
    </source>
</evidence>
<dbReference type="Proteomes" id="UP000515154">
    <property type="component" value="Unplaced"/>
</dbReference>
<dbReference type="RefSeq" id="XP_029657987.2">
    <property type="nucleotide sequence ID" value="XM_029802127.2"/>
</dbReference>
<keyword evidence="4 5" id="KW-0539">Nucleus</keyword>
<dbReference type="GO" id="GO:0000785">
    <property type="term" value="C:chromatin"/>
    <property type="evidence" value="ECO:0007669"/>
    <property type="project" value="TreeGrafter"/>
</dbReference>
<dbReference type="GO" id="GO:0000978">
    <property type="term" value="F:RNA polymerase II cis-regulatory region sequence-specific DNA binding"/>
    <property type="evidence" value="ECO:0007669"/>
    <property type="project" value="InterPro"/>
</dbReference>
<dbReference type="InterPro" id="IPR002070">
    <property type="entry name" value="TF_Brachyury"/>
</dbReference>
<dbReference type="Gene3D" id="2.60.40.820">
    <property type="entry name" value="Transcription factor, T-box"/>
    <property type="match status" value="1"/>
</dbReference>